<dbReference type="SMART" id="SM00248">
    <property type="entry name" value="ANK"/>
    <property type="match status" value="9"/>
</dbReference>
<dbReference type="GO" id="GO:0009116">
    <property type="term" value="P:nucleoside metabolic process"/>
    <property type="evidence" value="ECO:0007669"/>
    <property type="project" value="InterPro"/>
</dbReference>
<dbReference type="Gene3D" id="2.60.120.920">
    <property type="match status" value="1"/>
</dbReference>
<dbReference type="SUPFAM" id="SSF49899">
    <property type="entry name" value="Concanavalin A-like lectins/glucanases"/>
    <property type="match status" value="1"/>
</dbReference>
<dbReference type="InterPro" id="IPR035994">
    <property type="entry name" value="Nucleoside_phosphorylase_sf"/>
</dbReference>
<dbReference type="InterPro" id="IPR013320">
    <property type="entry name" value="ConA-like_dom_sf"/>
</dbReference>
<dbReference type="InterPro" id="IPR001870">
    <property type="entry name" value="B30.2/SPRY"/>
</dbReference>
<comment type="caution">
    <text evidence="5">The sequence shown here is derived from an EMBL/GenBank/DDBJ whole genome shotgun (WGS) entry which is preliminary data.</text>
</comment>
<evidence type="ECO:0000256" key="1">
    <source>
        <dbReference type="ARBA" id="ARBA00022737"/>
    </source>
</evidence>
<dbReference type="InterPro" id="IPR054471">
    <property type="entry name" value="GPIID_WHD"/>
</dbReference>
<keyword evidence="2" id="KW-0040">ANK repeat</keyword>
<evidence type="ECO:0000313" key="5">
    <source>
        <dbReference type="EMBL" id="KAJ4319185.1"/>
    </source>
</evidence>
<dbReference type="GO" id="GO:0003824">
    <property type="term" value="F:catalytic activity"/>
    <property type="evidence" value="ECO:0007669"/>
    <property type="project" value="InterPro"/>
</dbReference>
<dbReference type="Proteomes" id="UP001140502">
    <property type="component" value="Unassembled WGS sequence"/>
</dbReference>
<dbReference type="Gene3D" id="3.40.50.1580">
    <property type="entry name" value="Nucleoside phosphorylase domain"/>
    <property type="match status" value="1"/>
</dbReference>
<dbReference type="PRINTS" id="PR01415">
    <property type="entry name" value="ANKYRIN"/>
</dbReference>
<dbReference type="Pfam" id="PF00622">
    <property type="entry name" value="SPRY"/>
    <property type="match status" value="1"/>
</dbReference>
<feature type="repeat" description="ANK" evidence="2">
    <location>
        <begin position="1048"/>
        <end position="1080"/>
    </location>
</feature>
<evidence type="ECO:0000313" key="6">
    <source>
        <dbReference type="Proteomes" id="UP001140502"/>
    </source>
</evidence>
<dbReference type="InterPro" id="IPR027417">
    <property type="entry name" value="P-loop_NTPase"/>
</dbReference>
<dbReference type="OrthoDB" id="1577640at2759"/>
<dbReference type="InterPro" id="IPR044736">
    <property type="entry name" value="Gid1/RanBPM/SPLA_SPRY"/>
</dbReference>
<evidence type="ECO:0000259" key="4">
    <source>
        <dbReference type="PROSITE" id="PS50188"/>
    </source>
</evidence>
<dbReference type="SUPFAM" id="SSF53167">
    <property type="entry name" value="Purine and uridine phosphorylases"/>
    <property type="match status" value="1"/>
</dbReference>
<protein>
    <recommendedName>
        <fullName evidence="4">B30.2/SPRY domain-containing protein</fullName>
    </recommendedName>
</protein>
<dbReference type="PANTHER" id="PTHR46082:SF11">
    <property type="entry name" value="AAA+ ATPASE DOMAIN-CONTAINING PROTEIN-RELATED"/>
    <property type="match status" value="1"/>
</dbReference>
<dbReference type="SUPFAM" id="SSF52540">
    <property type="entry name" value="P-loop containing nucleoside triphosphate hydrolases"/>
    <property type="match status" value="1"/>
</dbReference>
<sequence length="1417" mass="154373">MAVQITTETRNHDEYTVGWVCALPKEQTAATAMLDQRHADLQKPPNDPNAYTLGSIGKHNIVIACLPKGKIGNNAAAAFAAQMVRTFPSIKVGLMVGIGGGIPPRVRLGDVVVSTPVDQYPGVVQWDFGKTEKDGIFKRTGALNNPPSALLTALSKLETNHEMYGSKIPQYLDDLKKNWPNLVPKYTWHDSLKDPLFARDTSYRSRGSWEAICSVFWDMILALLQFLLGWWAFVPTGRGAEQVENSTVSATADGGRRQPGDMRVHYGLIASGNQVIKDAGFRDSLNESLGGNVLCVEMEAAGLMDFPCIVIRGICDYADSQKNKDWQEHAAALAAAFAKELLQYVQPGDFDGERPVREILSHVCDAVSAIRENTTHTRAKLDRKEDVEILDWLTPIDYGPQQSDYLGRRQPATGNWLLESEGFLGWLATSKQTLFCPGIPGAGKTILTSIVVDHLNSYFDNDSEIGIAYIYCNFRRQHEQKIDDLLASVLKQLTQCRSSLPDSVKNLYDRHKTKRTRPSLDEILGLLQSVAAMHSRVFIIVDALDECLASDGCRTRFLSELFNLQTRHGTNIFATSRFIPDIMDRFETSLSIEIRASPDDVARYLKGHIGQLSSFVQKDRRLQEEITTGISEAVDGMFLLAQLYLGLLGDKLTLNDVRSAMETFRKQGQGLGEDQQDQVLYRAYEQAMERINGQMLGMKTLAMNVLSWITCAKRQLTTSELQHALATKTGKSELDHGDLTHIGDMVSVCAGLVTVDEESGIIRLVHYTTQEYLKRTREQWFQDPESVITTTCVTYLSFTVFETGFCKSDHEFEGRLRSHPFYDYAAHNWGHHAPKDKPPSQVISFLKSRAKVQASSQALMAAKPNSSYPHYSQKTPRKMTGLHLAGFFGASKAADTLLRLGHSPDLKDTYSRTPLWYAAQNGHEAVVKLLVAAGADVNADAAGSGGRTALQAAAGGGHLEVIEKLLAAGADVNAAAAAYGGWTALQEAAGGGHLEVIEKLLTAGANANAAAGDYGQTALQAAAEGGYLEIIEKLLTAGANANAAAGDYGQTALQAAAGEGHLEIIEKLLAAGADANAPAAGDYGRTALQAAAEEGHLEVIEKLLATGADINAAVGSGGQMALQAAARGGHLEIVEKLLEHINDESLTDDDLLKLIDATEALEGSAPFEVFMTRALKRNTWKMIKNPYHRAVLVGSSNVVEALKKHGVNPTGLDEDNWSCVDYATRLGRLELLDSVREHFQQHARAEHARPEHAFPTTLLWTDFEQSVLVTSCSTSGHQECTGIHEVQVREKSDSIDFVCIRSKRCVPPPSASNKHFYFEVTVLKDSNSRCLGLGFCGENIGRDQMPGCFDGSWAYHGDDGNLFIESGYGAVPTPDFGAPGEFGAGDVVGACLNLETGEGFCTLNGKKMNMGELPTIS</sequence>
<dbReference type="CDD" id="cd12885">
    <property type="entry name" value="SPRY_RanBP_like"/>
    <property type="match status" value="1"/>
</dbReference>
<dbReference type="Gene3D" id="1.25.40.20">
    <property type="entry name" value="Ankyrin repeat-containing domain"/>
    <property type="match status" value="4"/>
</dbReference>
<dbReference type="SUPFAM" id="SSF48403">
    <property type="entry name" value="Ankyrin repeat"/>
    <property type="match status" value="1"/>
</dbReference>
<evidence type="ECO:0000256" key="2">
    <source>
        <dbReference type="PROSITE-ProRule" id="PRU00023"/>
    </source>
</evidence>
<feature type="transmembrane region" description="Helical" evidence="3">
    <location>
        <begin position="211"/>
        <end position="233"/>
    </location>
</feature>
<reference evidence="5" key="1">
    <citation type="submission" date="2022-10" db="EMBL/GenBank/DDBJ databases">
        <title>Tapping the CABI collections for fungal endophytes: first genome assemblies for Collariella, Neodidymelliopsis, Ascochyta clinopodiicola, Didymella pomorum, Didymosphaeria variabile, Neocosmospora piperis and Neocucurbitaria cava.</title>
        <authorList>
            <person name="Hill R."/>
        </authorList>
    </citation>
    <scope>NUCLEOTIDE SEQUENCE</scope>
    <source>
        <strain evidence="5">IMI 366586</strain>
    </source>
</reference>
<dbReference type="Gene3D" id="3.40.50.300">
    <property type="entry name" value="P-loop containing nucleotide triphosphate hydrolases"/>
    <property type="match status" value="1"/>
</dbReference>
<dbReference type="InterPro" id="IPR043136">
    <property type="entry name" value="B30.2/SPRY_sf"/>
</dbReference>
<keyword evidence="3" id="KW-1133">Transmembrane helix</keyword>
<name>A0A9W8WBQ3_9HYPO</name>
<dbReference type="InterPro" id="IPR056884">
    <property type="entry name" value="NPHP3-like_N"/>
</dbReference>
<feature type="repeat" description="ANK" evidence="2">
    <location>
        <begin position="980"/>
        <end position="1012"/>
    </location>
</feature>
<dbReference type="PANTHER" id="PTHR46082">
    <property type="entry name" value="ATP/GTP-BINDING PROTEIN-RELATED"/>
    <property type="match status" value="1"/>
</dbReference>
<feature type="repeat" description="ANK" evidence="2">
    <location>
        <begin position="1083"/>
        <end position="1115"/>
    </location>
</feature>
<dbReference type="InterPro" id="IPR002110">
    <property type="entry name" value="Ankyrin_rpt"/>
</dbReference>
<keyword evidence="6" id="KW-1185">Reference proteome</keyword>
<proteinExistence type="predicted"/>
<dbReference type="Pfam" id="PF12796">
    <property type="entry name" value="Ank_2"/>
    <property type="match status" value="3"/>
</dbReference>
<dbReference type="PROSITE" id="PS50297">
    <property type="entry name" value="ANK_REP_REGION"/>
    <property type="match status" value="6"/>
</dbReference>
<dbReference type="PROSITE" id="PS50088">
    <property type="entry name" value="ANK_REPEAT"/>
    <property type="match status" value="7"/>
</dbReference>
<feature type="repeat" description="ANK" evidence="2">
    <location>
        <begin position="1117"/>
        <end position="1149"/>
    </location>
</feature>
<dbReference type="EMBL" id="JAPEUR010000128">
    <property type="protein sequence ID" value="KAJ4319185.1"/>
    <property type="molecule type" value="Genomic_DNA"/>
</dbReference>
<keyword evidence="3" id="KW-0472">Membrane</keyword>
<keyword evidence="3" id="KW-0812">Transmembrane</keyword>
<feature type="repeat" description="ANK" evidence="2">
    <location>
        <begin position="945"/>
        <end position="977"/>
    </location>
</feature>
<feature type="repeat" description="ANK" evidence="2">
    <location>
        <begin position="910"/>
        <end position="942"/>
    </location>
</feature>
<accession>A0A9W8WBQ3</accession>
<keyword evidence="1" id="KW-0677">Repeat</keyword>
<dbReference type="InterPro" id="IPR003877">
    <property type="entry name" value="SPRY_dom"/>
</dbReference>
<dbReference type="InterPro" id="IPR036770">
    <property type="entry name" value="Ankyrin_rpt-contain_sf"/>
</dbReference>
<dbReference type="InterPro" id="IPR053137">
    <property type="entry name" value="NLR-like"/>
</dbReference>
<feature type="domain" description="B30.2/SPRY" evidence="4">
    <location>
        <begin position="1235"/>
        <end position="1417"/>
    </location>
</feature>
<organism evidence="5 6">
    <name type="scientific">Fusarium piperis</name>
    <dbReference type="NCBI Taxonomy" id="1435070"/>
    <lineage>
        <taxon>Eukaryota</taxon>
        <taxon>Fungi</taxon>
        <taxon>Dikarya</taxon>
        <taxon>Ascomycota</taxon>
        <taxon>Pezizomycotina</taxon>
        <taxon>Sordariomycetes</taxon>
        <taxon>Hypocreomycetidae</taxon>
        <taxon>Hypocreales</taxon>
        <taxon>Nectriaceae</taxon>
        <taxon>Fusarium</taxon>
        <taxon>Fusarium solani species complex</taxon>
    </lineage>
</organism>
<evidence type="ECO:0000256" key="3">
    <source>
        <dbReference type="SAM" id="Phobius"/>
    </source>
</evidence>
<dbReference type="PROSITE" id="PS50188">
    <property type="entry name" value="B302_SPRY"/>
    <property type="match status" value="1"/>
</dbReference>
<gene>
    <name evidence="5" type="ORF">N0V84_006467</name>
</gene>
<feature type="repeat" description="ANK" evidence="2">
    <location>
        <begin position="1014"/>
        <end position="1046"/>
    </location>
</feature>
<dbReference type="Pfam" id="PF22939">
    <property type="entry name" value="WHD_GPIID"/>
    <property type="match status" value="1"/>
</dbReference>
<dbReference type="Pfam" id="PF24883">
    <property type="entry name" value="NPHP3_N"/>
    <property type="match status" value="1"/>
</dbReference>